<feature type="DNA-binding region" description="NDT80" evidence="2">
    <location>
        <begin position="103"/>
        <end position="336"/>
    </location>
</feature>
<organism evidence="5 6">
    <name type="scientific">Smittium simulii</name>
    <dbReference type="NCBI Taxonomy" id="133385"/>
    <lineage>
        <taxon>Eukaryota</taxon>
        <taxon>Fungi</taxon>
        <taxon>Fungi incertae sedis</taxon>
        <taxon>Zoopagomycota</taxon>
        <taxon>Kickxellomycotina</taxon>
        <taxon>Harpellomycetes</taxon>
        <taxon>Harpellales</taxon>
        <taxon>Legeriomycetaceae</taxon>
        <taxon>Smittium</taxon>
    </lineage>
</organism>
<proteinExistence type="predicted"/>
<dbReference type="OrthoDB" id="2288358at2759"/>
<dbReference type="Proteomes" id="UP000245383">
    <property type="component" value="Unassembled WGS sequence"/>
</dbReference>
<evidence type="ECO:0000256" key="3">
    <source>
        <dbReference type="SAM" id="MobiDB-lite"/>
    </source>
</evidence>
<gene>
    <name evidence="5" type="ORF">BB561_005536</name>
</gene>
<keyword evidence="1 2" id="KW-0238">DNA-binding</keyword>
<feature type="compositionally biased region" description="Polar residues" evidence="3">
    <location>
        <begin position="471"/>
        <end position="489"/>
    </location>
</feature>
<dbReference type="GO" id="GO:0045944">
    <property type="term" value="P:positive regulation of transcription by RNA polymerase II"/>
    <property type="evidence" value="ECO:0007669"/>
    <property type="project" value="TreeGrafter"/>
</dbReference>
<reference evidence="5 6" key="1">
    <citation type="journal article" date="2018" name="MBio">
        <title>Comparative Genomics Reveals the Core Gene Toolbox for the Fungus-Insect Symbiosis.</title>
        <authorList>
            <person name="Wang Y."/>
            <person name="Stata M."/>
            <person name="Wang W."/>
            <person name="Stajich J.E."/>
            <person name="White M.M."/>
            <person name="Moncalvo J.M."/>
        </authorList>
    </citation>
    <scope>NUCLEOTIDE SEQUENCE [LARGE SCALE GENOMIC DNA]</scope>
    <source>
        <strain evidence="5 6">SWE-8-4</strain>
    </source>
</reference>
<sequence>MNNKPEVFYNNLTKYSTTSVKKPRYPLNNIDRSALSISRYDNPEPAEKHVSSLPFVKSVQTSSLNDFNSDPFSSQIIQPNGHSYYSSSPKFLLNQGYPLVSQKYYTENPKNFASSSINYAISHDRSALKPPSFFNETKLISEIFDGDKSKKLNMQFISKVDKGFFYCKDGWACYRRNYFQISCSFTIFNEDGSFYNKNRPITIFDQTTQSFHTVSEFVVGLFGIDLNTRKKVELVQNTAKRDKTSRKQPNFLPITNKNESLVPGIVSNQSIATFNRIQFKNSTVNQSRRSITQQYYIIEIGLFAVIGNGTQMLVATSTSRPLIVRGRSPGYYADNQKYVSSFMDSSKKVSDNRPVASYSMQNPSIPKYEPSYSDPIYMNKSIIPYNQSHHQIGSETSIQQNANIPKYNNTIMDPSNKLFFDEGRLSGYQYPNYNYEFRHLHHQNNQPNIIDDNYVLIPENNRSGFKPDLNPISSHSQESSQVPQSSNPVHNLNAVSNNNIEPIFTSYNSHNLTPNIQSYSVTDLNSSLKNYSSMKYNQNLNSYSYVNHNKNLNSYQPQ</sequence>
<protein>
    <recommendedName>
        <fullName evidence="4">NDT80 domain-containing protein</fullName>
    </recommendedName>
</protein>
<dbReference type="InterPro" id="IPR037141">
    <property type="entry name" value="NDT80_DNA-bd_dom_sf"/>
</dbReference>
<dbReference type="Pfam" id="PF05224">
    <property type="entry name" value="NDT80_PhoG"/>
    <property type="match status" value="1"/>
</dbReference>
<evidence type="ECO:0000313" key="5">
    <source>
        <dbReference type="EMBL" id="PVU89104.1"/>
    </source>
</evidence>
<evidence type="ECO:0000259" key="4">
    <source>
        <dbReference type="PROSITE" id="PS51517"/>
    </source>
</evidence>
<accession>A0A2T9Y9W1</accession>
<dbReference type="GO" id="GO:0000228">
    <property type="term" value="C:nuclear chromosome"/>
    <property type="evidence" value="ECO:0007669"/>
    <property type="project" value="TreeGrafter"/>
</dbReference>
<feature type="region of interest" description="Disordered" evidence="3">
    <location>
        <begin position="461"/>
        <end position="489"/>
    </location>
</feature>
<evidence type="ECO:0000313" key="6">
    <source>
        <dbReference type="Proteomes" id="UP000245383"/>
    </source>
</evidence>
<name>A0A2T9Y9W1_9FUNG</name>
<evidence type="ECO:0000256" key="2">
    <source>
        <dbReference type="PROSITE-ProRule" id="PRU00850"/>
    </source>
</evidence>
<dbReference type="PANTHER" id="PTHR35144">
    <property type="entry name" value="MEIOSIS-SPECIFIC TRANSCRIPTION FACTOR NDT80"/>
    <property type="match status" value="1"/>
</dbReference>
<dbReference type="InterPro" id="IPR008967">
    <property type="entry name" value="p53-like_TF_DNA-bd_sf"/>
</dbReference>
<dbReference type="InterPro" id="IPR024061">
    <property type="entry name" value="NDT80_DNA-bd_dom"/>
</dbReference>
<dbReference type="GO" id="GO:0003677">
    <property type="term" value="F:DNA binding"/>
    <property type="evidence" value="ECO:0007669"/>
    <property type="project" value="UniProtKB-KW"/>
</dbReference>
<feature type="domain" description="NDT80" evidence="4">
    <location>
        <begin position="103"/>
        <end position="336"/>
    </location>
</feature>
<keyword evidence="6" id="KW-1185">Reference proteome</keyword>
<dbReference type="GO" id="GO:0003700">
    <property type="term" value="F:DNA-binding transcription factor activity"/>
    <property type="evidence" value="ECO:0007669"/>
    <property type="project" value="UniProtKB-UniRule"/>
</dbReference>
<dbReference type="EMBL" id="MBFR01000339">
    <property type="protein sequence ID" value="PVU89104.1"/>
    <property type="molecule type" value="Genomic_DNA"/>
</dbReference>
<dbReference type="SUPFAM" id="SSF49417">
    <property type="entry name" value="p53-like transcription factors"/>
    <property type="match status" value="1"/>
</dbReference>
<dbReference type="PANTHER" id="PTHR35144:SF2">
    <property type="entry name" value="MEIOSIS-SPECIFIC TRANSCRIPTION FACTOR NDT80"/>
    <property type="match status" value="1"/>
</dbReference>
<evidence type="ECO:0000256" key="1">
    <source>
        <dbReference type="ARBA" id="ARBA00023125"/>
    </source>
</evidence>
<comment type="caution">
    <text evidence="5">The sequence shown here is derived from an EMBL/GenBank/DDBJ whole genome shotgun (WGS) entry which is preliminary data.</text>
</comment>
<dbReference type="PROSITE" id="PS51517">
    <property type="entry name" value="NDT80"/>
    <property type="match status" value="1"/>
</dbReference>
<dbReference type="GO" id="GO:0051321">
    <property type="term" value="P:meiotic cell cycle"/>
    <property type="evidence" value="ECO:0007669"/>
    <property type="project" value="TreeGrafter"/>
</dbReference>
<dbReference type="InterPro" id="IPR052605">
    <property type="entry name" value="Fungal_trans_regulator"/>
</dbReference>
<dbReference type="Gene3D" id="2.60.40.1390">
    <property type="entry name" value="NDT80 DNA-binding domain"/>
    <property type="match status" value="1"/>
</dbReference>
<dbReference type="AlphaFoldDB" id="A0A2T9Y9W1"/>
<dbReference type="STRING" id="133385.A0A2T9Y9W1"/>